<dbReference type="Gene3D" id="3.40.640.10">
    <property type="entry name" value="Type I PLP-dependent aspartate aminotransferase-like (Major domain)"/>
    <property type="match status" value="1"/>
</dbReference>
<evidence type="ECO:0000256" key="4">
    <source>
        <dbReference type="ARBA" id="ARBA00004760"/>
    </source>
</evidence>
<dbReference type="PANTHER" id="PTHR13693:SF3">
    <property type="entry name" value="LD36009P"/>
    <property type="match status" value="1"/>
</dbReference>
<evidence type="ECO:0000256" key="13">
    <source>
        <dbReference type="ARBA" id="ARBA00022989"/>
    </source>
</evidence>
<accession>A0A9D4KVQ1</accession>
<reference evidence="20" key="1">
    <citation type="journal article" date="2019" name="bioRxiv">
        <title>The Genome of the Zebra Mussel, Dreissena polymorpha: A Resource for Invasive Species Research.</title>
        <authorList>
            <person name="McCartney M.A."/>
            <person name="Auch B."/>
            <person name="Kono T."/>
            <person name="Mallez S."/>
            <person name="Zhang Y."/>
            <person name="Obille A."/>
            <person name="Becker A."/>
            <person name="Abrahante J.E."/>
            <person name="Garbe J."/>
            <person name="Badalamenti J.P."/>
            <person name="Herman A."/>
            <person name="Mangelson H."/>
            <person name="Liachko I."/>
            <person name="Sullivan S."/>
            <person name="Sone E.D."/>
            <person name="Koren S."/>
            <person name="Silverstein K.A.T."/>
            <person name="Beckman K.B."/>
            <person name="Gohl D.M."/>
        </authorList>
    </citation>
    <scope>NUCLEOTIDE SEQUENCE</scope>
    <source>
        <strain evidence="20">Duluth1</strain>
        <tissue evidence="20">Whole animal</tissue>
    </source>
</reference>
<dbReference type="GO" id="GO:0046513">
    <property type="term" value="P:ceramide biosynthetic process"/>
    <property type="evidence" value="ECO:0007669"/>
    <property type="project" value="TreeGrafter"/>
</dbReference>
<reference evidence="20" key="2">
    <citation type="submission" date="2020-11" db="EMBL/GenBank/DDBJ databases">
        <authorList>
            <person name="McCartney M.A."/>
            <person name="Auch B."/>
            <person name="Kono T."/>
            <person name="Mallez S."/>
            <person name="Becker A."/>
            <person name="Gohl D.M."/>
            <person name="Silverstein K.A.T."/>
            <person name="Koren S."/>
            <person name="Bechman K.B."/>
            <person name="Herman A."/>
            <person name="Abrahante J.E."/>
            <person name="Garbe J."/>
        </authorList>
    </citation>
    <scope>NUCLEOTIDE SEQUENCE</scope>
    <source>
        <strain evidence="20">Duluth1</strain>
        <tissue evidence="20">Whole animal</tissue>
    </source>
</reference>
<evidence type="ECO:0000259" key="19">
    <source>
        <dbReference type="Pfam" id="PF00155"/>
    </source>
</evidence>
<evidence type="ECO:0000313" key="21">
    <source>
        <dbReference type="Proteomes" id="UP000828390"/>
    </source>
</evidence>
<dbReference type="Pfam" id="PF00155">
    <property type="entry name" value="Aminotran_1_2"/>
    <property type="match status" value="1"/>
</dbReference>
<keyword evidence="15" id="KW-0472">Membrane</keyword>
<evidence type="ECO:0000313" key="20">
    <source>
        <dbReference type="EMBL" id="KAH3846057.1"/>
    </source>
</evidence>
<keyword evidence="8" id="KW-0808">Transferase</keyword>
<evidence type="ECO:0000256" key="12">
    <source>
        <dbReference type="ARBA" id="ARBA00022919"/>
    </source>
</evidence>
<proteinExistence type="inferred from homology"/>
<keyword evidence="9" id="KW-0812">Transmembrane</keyword>
<keyword evidence="14" id="KW-0443">Lipid metabolism</keyword>
<dbReference type="AlphaFoldDB" id="A0A9D4KVQ1"/>
<dbReference type="PANTHER" id="PTHR13693">
    <property type="entry name" value="CLASS II AMINOTRANSFERASE/8-AMINO-7-OXONONANOATE SYNTHASE"/>
    <property type="match status" value="1"/>
</dbReference>
<evidence type="ECO:0000256" key="17">
    <source>
        <dbReference type="ARBA" id="ARBA00048528"/>
    </source>
</evidence>
<dbReference type="Proteomes" id="UP000828390">
    <property type="component" value="Unassembled WGS sequence"/>
</dbReference>
<evidence type="ECO:0000256" key="16">
    <source>
        <dbReference type="ARBA" id="ARBA00023315"/>
    </source>
</evidence>
<dbReference type="GO" id="GO:0005783">
    <property type="term" value="C:endoplasmic reticulum"/>
    <property type="evidence" value="ECO:0007669"/>
    <property type="project" value="UniProtKB-SubCell"/>
</dbReference>
<dbReference type="PROSITE" id="PS00599">
    <property type="entry name" value="AA_TRANSFER_CLASS_2"/>
    <property type="match status" value="1"/>
</dbReference>
<dbReference type="GO" id="GO:0030170">
    <property type="term" value="F:pyridoxal phosphate binding"/>
    <property type="evidence" value="ECO:0007669"/>
    <property type="project" value="InterPro"/>
</dbReference>
<dbReference type="InterPro" id="IPR001917">
    <property type="entry name" value="Aminotrans_II_pyridoxalP_BS"/>
</dbReference>
<comment type="pathway">
    <text evidence="4">Lipid metabolism; sphingolipid metabolism.</text>
</comment>
<sequence length="567" mass="64091">MAPGGEVNLETVNTNGKINGKVHYSNGHKTNGTHHKYGHDLDWRSSWWESFEETPLYAAVWTYLGYGLLVLVGHIRDFMRNIGIESQKSCTEPKLPGFVPLYQSWESFYTRNLYRRIRDCWNRPICSVAGEYMDVMERKTYDNGWNFELTDKSQRVMNFGSYNYLGFSENKGPCKDAVEIVTSQYGITSGGSRQELGYLDIHKELDDLVAQYLGVEAAMTVPMGFATNSMNMPCLVSKGCLIFSDELNHASLVLGSRLTGATIKTYKHNDMEDLEKKLKQAVVHGQPRTHRPWKKILIVVEGVWSMEGSVVCLPEVLRLKKKYKAYIYLDEAHSIGAMGPRGRGVVDYFGIDPRDIDIMMGTFTKSFGSAGGYIGGTRKLINHLRCNSHAAVYSPSMPPPVAQQIISSMKIIMGKDGTGEGQRRISQLRDNVRYFRRRLHEMGFIIYGNKDSPVVPLLLFMPAKIACFSRECLKRGLGTVVVGFPATPIIESRARFCLSAAHTREMVDKALDIIDEVGTLLKLKYSLQLHGRFFTMLSECYGKEVLRWPTSFGIRETKEVNIDQNIL</sequence>
<comment type="subcellular location">
    <subcellularLocation>
        <location evidence="2">Endoplasmic reticulum</location>
    </subcellularLocation>
    <subcellularLocation>
        <location evidence="3">Membrane</location>
    </subcellularLocation>
</comment>
<evidence type="ECO:0000256" key="11">
    <source>
        <dbReference type="ARBA" id="ARBA00022898"/>
    </source>
</evidence>
<comment type="pathway">
    <text evidence="5">Sphingolipid metabolism.</text>
</comment>
<comment type="catalytic activity">
    <reaction evidence="17">
        <text>L-serine + hexadecanoyl-CoA + H(+) = 3-oxosphinganine + CO2 + CoA</text>
        <dbReference type="Rhea" id="RHEA:14761"/>
        <dbReference type="ChEBI" id="CHEBI:15378"/>
        <dbReference type="ChEBI" id="CHEBI:16526"/>
        <dbReference type="ChEBI" id="CHEBI:33384"/>
        <dbReference type="ChEBI" id="CHEBI:57287"/>
        <dbReference type="ChEBI" id="CHEBI:57379"/>
        <dbReference type="ChEBI" id="CHEBI:58299"/>
        <dbReference type="EC" id="2.3.1.50"/>
    </reaction>
</comment>
<dbReference type="InterPro" id="IPR004839">
    <property type="entry name" value="Aminotransferase_I/II_large"/>
</dbReference>
<dbReference type="InterPro" id="IPR015424">
    <property type="entry name" value="PyrdxlP-dep_Trfase"/>
</dbReference>
<evidence type="ECO:0000256" key="15">
    <source>
        <dbReference type="ARBA" id="ARBA00023136"/>
    </source>
</evidence>
<dbReference type="SUPFAM" id="SSF53383">
    <property type="entry name" value="PLP-dependent transferases"/>
    <property type="match status" value="1"/>
</dbReference>
<comment type="similarity">
    <text evidence="6 18">Belongs to the class-II pyridoxal-phosphate-dependent aminotransferase family.</text>
</comment>
<comment type="cofactor">
    <cofactor evidence="1 18">
        <name>pyridoxal 5'-phosphate</name>
        <dbReference type="ChEBI" id="CHEBI:597326"/>
    </cofactor>
</comment>
<name>A0A9D4KVQ1_DREPO</name>
<evidence type="ECO:0000256" key="6">
    <source>
        <dbReference type="ARBA" id="ARBA00008392"/>
    </source>
</evidence>
<keyword evidence="11 18" id="KW-0663">Pyridoxal phosphate</keyword>
<dbReference type="GO" id="GO:0004758">
    <property type="term" value="F:serine C-palmitoyltransferase activity"/>
    <property type="evidence" value="ECO:0007669"/>
    <property type="project" value="UniProtKB-EC"/>
</dbReference>
<feature type="domain" description="Aminotransferase class I/classII large" evidence="19">
    <location>
        <begin position="155"/>
        <end position="514"/>
    </location>
</feature>
<dbReference type="GO" id="GO:0016020">
    <property type="term" value="C:membrane"/>
    <property type="evidence" value="ECO:0007669"/>
    <property type="project" value="UniProtKB-SubCell"/>
</dbReference>
<evidence type="ECO:0000256" key="1">
    <source>
        <dbReference type="ARBA" id="ARBA00001933"/>
    </source>
</evidence>
<dbReference type="InterPro" id="IPR015422">
    <property type="entry name" value="PyrdxlP-dep_Trfase_small"/>
</dbReference>
<evidence type="ECO:0000256" key="10">
    <source>
        <dbReference type="ARBA" id="ARBA00022824"/>
    </source>
</evidence>
<dbReference type="EC" id="2.3.1.50" evidence="7"/>
<protein>
    <recommendedName>
        <fullName evidence="7">serine C-palmitoyltransferase</fullName>
        <ecNumber evidence="7">2.3.1.50</ecNumber>
    </recommendedName>
</protein>
<keyword evidence="12" id="KW-0746">Sphingolipid metabolism</keyword>
<dbReference type="GO" id="GO:0046512">
    <property type="term" value="P:sphingosine biosynthetic process"/>
    <property type="evidence" value="ECO:0007669"/>
    <property type="project" value="TreeGrafter"/>
</dbReference>
<evidence type="ECO:0000256" key="18">
    <source>
        <dbReference type="RuleBase" id="RU003693"/>
    </source>
</evidence>
<dbReference type="EMBL" id="JAIWYP010000003">
    <property type="protein sequence ID" value="KAH3846057.1"/>
    <property type="molecule type" value="Genomic_DNA"/>
</dbReference>
<dbReference type="FunFam" id="3.40.640.10:FF:000047">
    <property type="entry name" value="serine palmitoyltransferase 2 isoform X1"/>
    <property type="match status" value="1"/>
</dbReference>
<keyword evidence="10" id="KW-0256">Endoplasmic reticulum</keyword>
<evidence type="ECO:0000256" key="3">
    <source>
        <dbReference type="ARBA" id="ARBA00004370"/>
    </source>
</evidence>
<keyword evidence="13" id="KW-1133">Transmembrane helix</keyword>
<evidence type="ECO:0000256" key="5">
    <source>
        <dbReference type="ARBA" id="ARBA00004991"/>
    </source>
</evidence>
<dbReference type="Gene3D" id="3.90.1150.10">
    <property type="entry name" value="Aspartate Aminotransferase, domain 1"/>
    <property type="match status" value="1"/>
</dbReference>
<keyword evidence="16" id="KW-0012">Acyltransferase</keyword>
<gene>
    <name evidence="20" type="ORF">DPMN_088350</name>
</gene>
<comment type="caution">
    <text evidence="20">The sequence shown here is derived from an EMBL/GenBank/DDBJ whole genome shotgun (WGS) entry which is preliminary data.</text>
</comment>
<dbReference type="InterPro" id="IPR050087">
    <property type="entry name" value="AON_synthase_class-II"/>
</dbReference>
<dbReference type="InterPro" id="IPR015421">
    <property type="entry name" value="PyrdxlP-dep_Trfase_major"/>
</dbReference>
<evidence type="ECO:0000256" key="8">
    <source>
        <dbReference type="ARBA" id="ARBA00022679"/>
    </source>
</evidence>
<keyword evidence="21" id="KW-1185">Reference proteome</keyword>
<evidence type="ECO:0000256" key="9">
    <source>
        <dbReference type="ARBA" id="ARBA00022692"/>
    </source>
</evidence>
<evidence type="ECO:0000256" key="14">
    <source>
        <dbReference type="ARBA" id="ARBA00023098"/>
    </source>
</evidence>
<evidence type="ECO:0000256" key="2">
    <source>
        <dbReference type="ARBA" id="ARBA00004240"/>
    </source>
</evidence>
<evidence type="ECO:0000256" key="7">
    <source>
        <dbReference type="ARBA" id="ARBA00013220"/>
    </source>
</evidence>
<dbReference type="CDD" id="cd06454">
    <property type="entry name" value="KBL_like"/>
    <property type="match status" value="1"/>
</dbReference>
<dbReference type="GO" id="GO:0017059">
    <property type="term" value="C:serine palmitoyltransferase complex"/>
    <property type="evidence" value="ECO:0007669"/>
    <property type="project" value="TreeGrafter"/>
</dbReference>
<organism evidence="20 21">
    <name type="scientific">Dreissena polymorpha</name>
    <name type="common">Zebra mussel</name>
    <name type="synonym">Mytilus polymorpha</name>
    <dbReference type="NCBI Taxonomy" id="45954"/>
    <lineage>
        <taxon>Eukaryota</taxon>
        <taxon>Metazoa</taxon>
        <taxon>Spiralia</taxon>
        <taxon>Lophotrochozoa</taxon>
        <taxon>Mollusca</taxon>
        <taxon>Bivalvia</taxon>
        <taxon>Autobranchia</taxon>
        <taxon>Heteroconchia</taxon>
        <taxon>Euheterodonta</taxon>
        <taxon>Imparidentia</taxon>
        <taxon>Neoheterodontei</taxon>
        <taxon>Myida</taxon>
        <taxon>Dreissenoidea</taxon>
        <taxon>Dreissenidae</taxon>
        <taxon>Dreissena</taxon>
    </lineage>
</organism>